<name>A0ABN2FM81_9ACTN</name>
<dbReference type="SUPFAM" id="SSF75304">
    <property type="entry name" value="Amidase signature (AS) enzymes"/>
    <property type="match status" value="1"/>
</dbReference>
<feature type="compositionally biased region" description="Basic and acidic residues" evidence="1">
    <location>
        <begin position="61"/>
        <end position="73"/>
    </location>
</feature>
<protein>
    <submittedName>
        <fullName evidence="3">Amidase</fullName>
    </submittedName>
</protein>
<organism evidence="3 4">
    <name type="scientific">Kribbella alba</name>
    <dbReference type="NCBI Taxonomy" id="190197"/>
    <lineage>
        <taxon>Bacteria</taxon>
        <taxon>Bacillati</taxon>
        <taxon>Actinomycetota</taxon>
        <taxon>Actinomycetes</taxon>
        <taxon>Propionibacteriales</taxon>
        <taxon>Kribbellaceae</taxon>
        <taxon>Kribbella</taxon>
    </lineage>
</organism>
<dbReference type="Pfam" id="PF01425">
    <property type="entry name" value="Amidase"/>
    <property type="match status" value="1"/>
</dbReference>
<dbReference type="RefSeq" id="WP_344114684.1">
    <property type="nucleotide sequence ID" value="NZ_BAAANE010000009.1"/>
</dbReference>
<evidence type="ECO:0000313" key="4">
    <source>
        <dbReference type="Proteomes" id="UP001501319"/>
    </source>
</evidence>
<dbReference type="EMBL" id="BAAANE010000009">
    <property type="protein sequence ID" value="GAA1653481.1"/>
    <property type="molecule type" value="Genomic_DNA"/>
</dbReference>
<dbReference type="InterPro" id="IPR023631">
    <property type="entry name" value="Amidase_dom"/>
</dbReference>
<evidence type="ECO:0000256" key="1">
    <source>
        <dbReference type="SAM" id="MobiDB-lite"/>
    </source>
</evidence>
<accession>A0ABN2FM81</accession>
<dbReference type="PANTHER" id="PTHR11895">
    <property type="entry name" value="TRANSAMIDASE"/>
    <property type="match status" value="1"/>
</dbReference>
<evidence type="ECO:0000259" key="2">
    <source>
        <dbReference type="Pfam" id="PF01425"/>
    </source>
</evidence>
<dbReference type="InterPro" id="IPR036928">
    <property type="entry name" value="AS_sf"/>
</dbReference>
<comment type="caution">
    <text evidence="3">The sequence shown here is derived from an EMBL/GenBank/DDBJ whole genome shotgun (WGS) entry which is preliminary data.</text>
</comment>
<evidence type="ECO:0000313" key="3">
    <source>
        <dbReference type="EMBL" id="GAA1653481.1"/>
    </source>
</evidence>
<reference evidence="3 4" key="1">
    <citation type="journal article" date="2019" name="Int. J. Syst. Evol. Microbiol.">
        <title>The Global Catalogue of Microorganisms (GCM) 10K type strain sequencing project: providing services to taxonomists for standard genome sequencing and annotation.</title>
        <authorList>
            <consortium name="The Broad Institute Genomics Platform"/>
            <consortium name="The Broad Institute Genome Sequencing Center for Infectious Disease"/>
            <person name="Wu L."/>
            <person name="Ma J."/>
        </authorList>
    </citation>
    <scope>NUCLEOTIDE SEQUENCE [LARGE SCALE GENOMIC DNA]</scope>
    <source>
        <strain evidence="3 4">JCM 14306</strain>
    </source>
</reference>
<sequence length="523" mass="55330">MHRVPDLSDIQTAAERLGVGLSTDEAAVYRLHLARMLAEFDEFVQARSVEAQPPRFAGAREPGHRPGPDEDPHNAWTWKCNIEGSGSGLLTGRTVSFKDHTAVAGMPMSFGAYALEGHVPDFDATVVQRSLEAGATVTGKNVMNGLAGGFGFGGGVGDYGRPANPHNPDYLTGGSSSGSAAALVDRQVDISFGGDQGGSIRIPASWSGTVGHKPTFGLISHFGIGFGSDQSIDYTGPMTMSVRDAALALEAVAGYDGLDPRQTREVPDRYDATSGLSAGIEGLRIGVLREGFLGATEAVADSVQQAIEVFDKLGAVITEVSVPEHLTIGGAQMALSAEATLAVRGSGFYGAFARTFYPEDTIAAITRAWQHNQDLLDPRALLSLMAGEFSRKYWAGRLYAKAQNVRPGYIAAYDKALAEVDVLIMPTTVTQAPKFEPVSDPSTALDFALQSPISQSAVLNTRPFNFTGHPALSVPCEKRDGLPVSIQLVGRMFDDALLLRAAQAFTDAVPFDEWLAVDAPGAA</sequence>
<dbReference type="InterPro" id="IPR000120">
    <property type="entry name" value="Amidase"/>
</dbReference>
<feature type="region of interest" description="Disordered" evidence="1">
    <location>
        <begin position="52"/>
        <end position="73"/>
    </location>
</feature>
<feature type="domain" description="Amidase" evidence="2">
    <location>
        <begin position="83"/>
        <end position="499"/>
    </location>
</feature>
<proteinExistence type="predicted"/>
<dbReference type="PANTHER" id="PTHR11895:SF170">
    <property type="entry name" value="AMIDASE"/>
    <property type="match status" value="1"/>
</dbReference>
<dbReference type="Gene3D" id="3.90.1300.10">
    <property type="entry name" value="Amidase signature (AS) domain"/>
    <property type="match status" value="1"/>
</dbReference>
<gene>
    <name evidence="3" type="ORF">GCM10009744_51980</name>
</gene>
<dbReference type="Proteomes" id="UP001501319">
    <property type="component" value="Unassembled WGS sequence"/>
</dbReference>
<keyword evidence="4" id="KW-1185">Reference proteome</keyword>